<feature type="compositionally biased region" description="Low complexity" evidence="1">
    <location>
        <begin position="277"/>
        <end position="286"/>
    </location>
</feature>
<accession>A0A7D6CA96</accession>
<evidence type="ECO:0000313" key="3">
    <source>
        <dbReference type="EMBL" id="QLJ98282.1"/>
    </source>
</evidence>
<gene>
    <name evidence="3" type="ORF">HZU44_26820</name>
</gene>
<feature type="compositionally biased region" description="Low complexity" evidence="1">
    <location>
        <begin position="466"/>
        <end position="503"/>
    </location>
</feature>
<name>A0A7D6CA96_9ACTN</name>
<feature type="compositionally biased region" description="Pro residues" evidence="1">
    <location>
        <begin position="247"/>
        <end position="258"/>
    </location>
</feature>
<feature type="region of interest" description="Disordered" evidence="1">
    <location>
        <begin position="151"/>
        <end position="259"/>
    </location>
</feature>
<reference evidence="3" key="1">
    <citation type="submission" date="2020-08" db="EMBL/GenBank/DDBJ databases">
        <title>A bifunctional nitrone conjugated secondary metabolite targeting the ribosome.</title>
        <authorList>
            <person name="Limbrick E.M."/>
            <person name="Graf M."/>
            <person name="Derewacz D.K."/>
            <person name="Nguyen F."/>
            <person name="Spraggins J.M."/>
            <person name="Wieland M."/>
            <person name="Ynigez-Gutierrez A.E."/>
            <person name="Reisman B.J."/>
            <person name="Zinshteyn B."/>
            <person name="McCulloch K."/>
            <person name="Iverson T.M."/>
            <person name="Green R."/>
            <person name="Wilson D.N."/>
            <person name="Bachmann B.O."/>
        </authorList>
    </citation>
    <scope>NUCLEOTIDE SEQUENCE</scope>
    <source>
        <strain evidence="3">Africana</strain>
    </source>
</reference>
<keyword evidence="2" id="KW-0472">Membrane</keyword>
<feature type="transmembrane region" description="Helical" evidence="2">
    <location>
        <begin position="18"/>
        <end position="37"/>
    </location>
</feature>
<feature type="region of interest" description="Disordered" evidence="1">
    <location>
        <begin position="277"/>
        <end position="369"/>
    </location>
</feature>
<feature type="compositionally biased region" description="Basic and acidic residues" evidence="1">
    <location>
        <begin position="589"/>
        <end position="600"/>
    </location>
</feature>
<feature type="compositionally biased region" description="Basic and acidic residues" evidence="1">
    <location>
        <begin position="655"/>
        <end position="680"/>
    </location>
</feature>
<feature type="compositionally biased region" description="Basic and acidic residues" evidence="1">
    <location>
        <begin position="509"/>
        <end position="549"/>
    </location>
</feature>
<feature type="compositionally biased region" description="Basic and acidic residues" evidence="1">
    <location>
        <begin position="327"/>
        <end position="349"/>
    </location>
</feature>
<feature type="transmembrane region" description="Helical" evidence="2">
    <location>
        <begin position="43"/>
        <end position="63"/>
    </location>
</feature>
<organism evidence="3">
    <name type="scientific">Micromonospora carbonacea</name>
    <dbReference type="NCBI Taxonomy" id="47853"/>
    <lineage>
        <taxon>Bacteria</taxon>
        <taxon>Bacillati</taxon>
        <taxon>Actinomycetota</taxon>
        <taxon>Actinomycetes</taxon>
        <taxon>Micromonosporales</taxon>
        <taxon>Micromonosporaceae</taxon>
        <taxon>Micromonospora</taxon>
    </lineage>
</organism>
<feature type="compositionally biased region" description="Basic and acidic residues" evidence="1">
    <location>
        <begin position="557"/>
        <end position="572"/>
    </location>
</feature>
<feature type="compositionally biased region" description="Basic and acidic residues" evidence="1">
    <location>
        <begin position="398"/>
        <end position="409"/>
    </location>
</feature>
<feature type="region of interest" description="Disordered" evidence="1">
    <location>
        <begin position="125"/>
        <end position="144"/>
    </location>
</feature>
<protein>
    <submittedName>
        <fullName evidence="3">Uncharacterized protein</fullName>
    </submittedName>
</protein>
<dbReference type="AlphaFoldDB" id="A0A7D6CA96"/>
<keyword evidence="2" id="KW-1133">Transmembrane helix</keyword>
<feature type="region of interest" description="Disordered" evidence="1">
    <location>
        <begin position="390"/>
        <end position="692"/>
    </location>
</feature>
<evidence type="ECO:0000256" key="1">
    <source>
        <dbReference type="SAM" id="MobiDB-lite"/>
    </source>
</evidence>
<dbReference type="EMBL" id="CP058905">
    <property type="protein sequence ID" value="QLJ98282.1"/>
    <property type="molecule type" value="Genomic_DNA"/>
</dbReference>
<proteinExistence type="predicted"/>
<feature type="compositionally biased region" description="Basic and acidic residues" evidence="1">
    <location>
        <begin position="153"/>
        <end position="165"/>
    </location>
</feature>
<keyword evidence="2" id="KW-0812">Transmembrane</keyword>
<sequence length="692" mass="72762">MPAPVAVSDRREPRLLSVIFWIGVALAPVAALILLVADGNGPLRFAAVLAILAVVLIGLSIALRADGGGQGEAEELRDEMDRLRRELRSEIVAAAQRGNQALDASQRAQDQVGALRRRLDAAAAGIAADPEPPAAEPAGAGRARVAVAETYDDAGRPRDADDAPDGRFAPAAHPDDAPPTHSPQPTPRHGADRPAQPGVYGGDRPVQPGVYGVDRPAQPGVYGGGDRPAQPGVYGAPARPAEHGNRVPPPTVPDPAPRPVGMVRHTETVHVTTRHTIVDGPDPAAAGYGGYAGRWSPPEERPWAGDQRPATSEPEGSPWTGYADPPARVRPEPLDDRAWARQPAPRDEPAQAAQHEARGTAAKHGARGAAGQYEALGTVVQHEAQGAAGRYEGYDGAGQHEGDGRDGHRAGRGWADGPGRAEESGWTGEAVEPQRPEQAGWGGSGAAPRAGWDESGAASRAEQLPASRSAASIAAWAPPAEAGWSAGADRAPAYPAAQAASGQWSQVRAGDRWAEAHDDDRGREVRVGERRTTAHADVRGSGYRVEDRWASVWQGDPRPEEDPGARWRDRDFSGAGSEFDRTTGGWPDADPRGARTDERPGGAGPGGGTDWDHGTWSDPVPPAPPVGGVPVPAEWRPPAQRGARSVGQWGAAEPEPARLSRHQRADGEQRYGYPPRDDTPRAGGARPADHWR</sequence>
<evidence type="ECO:0000256" key="2">
    <source>
        <dbReference type="SAM" id="Phobius"/>
    </source>
</evidence>